<dbReference type="PROSITE" id="PS50082">
    <property type="entry name" value="WD_REPEATS_2"/>
    <property type="match status" value="2"/>
</dbReference>
<keyword evidence="4" id="KW-1133">Transmembrane helix</keyword>
<feature type="transmembrane region" description="Helical" evidence="4">
    <location>
        <begin position="12"/>
        <end position="32"/>
    </location>
</feature>
<evidence type="ECO:0000313" key="6">
    <source>
        <dbReference type="Proteomes" id="UP000664904"/>
    </source>
</evidence>
<evidence type="ECO:0000256" key="2">
    <source>
        <dbReference type="ARBA" id="ARBA00022737"/>
    </source>
</evidence>
<evidence type="ECO:0000313" key="5">
    <source>
        <dbReference type="EMBL" id="QTH73649.1"/>
    </source>
</evidence>
<evidence type="ECO:0000256" key="4">
    <source>
        <dbReference type="SAM" id="Phobius"/>
    </source>
</evidence>
<keyword evidence="1 3" id="KW-0853">WD repeat</keyword>
<dbReference type="InterPro" id="IPR015943">
    <property type="entry name" value="WD40/YVTN_repeat-like_dom_sf"/>
</dbReference>
<dbReference type="PROSITE" id="PS51257">
    <property type="entry name" value="PROKAR_LIPOPROTEIN"/>
    <property type="match status" value="1"/>
</dbReference>
<gene>
    <name evidence="5" type="ORF">J5O05_19510</name>
</gene>
<feature type="repeat" description="WD" evidence="3">
    <location>
        <begin position="272"/>
        <end position="301"/>
    </location>
</feature>
<keyword evidence="5" id="KW-0614">Plasmid</keyword>
<keyword evidence="6" id="KW-1185">Reference proteome</keyword>
<keyword evidence="2" id="KW-0677">Repeat</keyword>
<dbReference type="InterPro" id="IPR001680">
    <property type="entry name" value="WD40_rpt"/>
</dbReference>
<sequence>MGFTRVFSTSLLLTISTNTFIVFALCSFLLVGCGQDKIALNNQAATSVGEPVLDAKFSGDAASILFLNHAQQVKIWSLNTNQIDVILPEDKLPKPARQVEYSKDGSIALVIGENDVAIFRVQPLEYIGKLRMQGISPLARITASALSENKLKFVAGMEDGAINMAQLDTGINNQFQPHRQLVSHIQLTNNGDVVYSGSLDGQIARWQFGEPKAIYSNMYQHRITSLALNKSADRVFVSDGLHEQQILDAESGDVIVKLDYISRFKPFREAYFDESGKLLMTTSSKSQITFWDLKSGKEIGVWSCQTMKDGATVLAITQPDKTHMMTVNTDGLIETWNLTPLLDSVDKE</sequence>
<accession>A0A975DL46</accession>
<dbReference type="SMART" id="SM00320">
    <property type="entry name" value="WD40"/>
    <property type="match status" value="3"/>
</dbReference>
<evidence type="ECO:0000256" key="1">
    <source>
        <dbReference type="ARBA" id="ARBA00022574"/>
    </source>
</evidence>
<dbReference type="RefSeq" id="WP_208845300.1">
    <property type="nucleotide sequence ID" value="NZ_CP072135.1"/>
</dbReference>
<dbReference type="EMBL" id="CP072135">
    <property type="protein sequence ID" value="QTH73649.1"/>
    <property type="molecule type" value="Genomic_DNA"/>
</dbReference>
<name>A0A975DL46_9GAMM</name>
<reference evidence="5" key="1">
    <citation type="submission" date="2021-03" db="EMBL/GenBank/DDBJ databases">
        <title>Complete Genome of Pseudoalteromonas xiamenensis STKMTI.2, a new potential marine bacterium producing anti-Vibrio compounds.</title>
        <authorList>
            <person name="Handayani D.P."/>
            <person name="Isnansetyo A."/>
            <person name="Istiqomah I."/>
            <person name="Jumina J."/>
        </authorList>
    </citation>
    <scope>NUCLEOTIDE SEQUENCE</scope>
    <source>
        <strain evidence="5">STKMTI.2</strain>
        <plasmid evidence="5">unnamed5</plasmid>
    </source>
</reference>
<dbReference type="SUPFAM" id="SSF50978">
    <property type="entry name" value="WD40 repeat-like"/>
    <property type="match status" value="1"/>
</dbReference>
<dbReference type="AlphaFoldDB" id="A0A975DL46"/>
<evidence type="ECO:0000256" key="3">
    <source>
        <dbReference type="PROSITE-ProRule" id="PRU00221"/>
    </source>
</evidence>
<dbReference type="KEGG" id="pxi:J5O05_19510"/>
<feature type="repeat" description="WD" evidence="3">
    <location>
        <begin position="175"/>
        <end position="216"/>
    </location>
</feature>
<geneLocation type="plasmid" evidence="5 6">
    <name>unnamed5</name>
</geneLocation>
<keyword evidence="4" id="KW-0472">Membrane</keyword>
<organism evidence="5 6">
    <name type="scientific">Pseudoalteromonas xiamenensis</name>
    <dbReference type="NCBI Taxonomy" id="882626"/>
    <lineage>
        <taxon>Bacteria</taxon>
        <taxon>Pseudomonadati</taxon>
        <taxon>Pseudomonadota</taxon>
        <taxon>Gammaproteobacteria</taxon>
        <taxon>Alteromonadales</taxon>
        <taxon>Pseudoalteromonadaceae</taxon>
        <taxon>Pseudoalteromonas</taxon>
    </lineage>
</organism>
<dbReference type="PANTHER" id="PTHR10971">
    <property type="entry name" value="MRNA EXPORT FACTOR AND BUB3"/>
    <property type="match status" value="1"/>
</dbReference>
<dbReference type="InterPro" id="IPR036322">
    <property type="entry name" value="WD40_repeat_dom_sf"/>
</dbReference>
<protein>
    <submittedName>
        <fullName evidence="5">WD40 repeat domain-containing protein</fullName>
    </submittedName>
</protein>
<keyword evidence="4" id="KW-0812">Transmembrane</keyword>
<dbReference type="Gene3D" id="2.130.10.10">
    <property type="entry name" value="YVTN repeat-like/Quinoprotein amine dehydrogenase"/>
    <property type="match status" value="2"/>
</dbReference>
<dbReference type="Proteomes" id="UP000664904">
    <property type="component" value="Plasmid unnamed5"/>
</dbReference>
<proteinExistence type="predicted"/>